<reference evidence="2" key="1">
    <citation type="journal article" date="2015" name="Nature">
        <title>Complex archaea that bridge the gap between prokaryotes and eukaryotes.</title>
        <authorList>
            <person name="Spang A."/>
            <person name="Saw J.H."/>
            <person name="Jorgensen S.L."/>
            <person name="Zaremba-Niedzwiedzka K."/>
            <person name="Martijn J."/>
            <person name="Lind A.E."/>
            <person name="van Eijk R."/>
            <person name="Schleper C."/>
            <person name="Guy L."/>
            <person name="Ettema T.J."/>
        </authorList>
    </citation>
    <scope>NUCLEOTIDE SEQUENCE</scope>
</reference>
<feature type="coiled-coil region" evidence="1">
    <location>
        <begin position="108"/>
        <end position="142"/>
    </location>
</feature>
<sequence>MVNKAEVGRFDGELKTIAFSEGDTVSTILSKAGMSVGEGEMLNDDSGAVVNSTDIAVDGKTYYIVGNYKQGSGIDEVQNFEVGNLADAIGDVDKERAEIQKEKVKVILRDVLDRKDVLECDISRLQKELKEVEKDLKVFSRKK</sequence>
<gene>
    <name evidence="2" type="ORF">LCGC14_0556230</name>
</gene>
<dbReference type="EMBL" id="LAZR01000780">
    <property type="protein sequence ID" value="KKN57965.1"/>
    <property type="molecule type" value="Genomic_DNA"/>
</dbReference>
<proteinExistence type="predicted"/>
<name>A0A0F9RN41_9ZZZZ</name>
<evidence type="ECO:0000256" key="1">
    <source>
        <dbReference type="SAM" id="Coils"/>
    </source>
</evidence>
<evidence type="ECO:0000313" key="2">
    <source>
        <dbReference type="EMBL" id="KKN57965.1"/>
    </source>
</evidence>
<accession>A0A0F9RN41</accession>
<protein>
    <submittedName>
        <fullName evidence="2">Uncharacterized protein</fullName>
    </submittedName>
</protein>
<keyword evidence="1" id="KW-0175">Coiled coil</keyword>
<comment type="caution">
    <text evidence="2">The sequence shown here is derived from an EMBL/GenBank/DDBJ whole genome shotgun (WGS) entry which is preliminary data.</text>
</comment>
<organism evidence="2">
    <name type="scientific">marine sediment metagenome</name>
    <dbReference type="NCBI Taxonomy" id="412755"/>
    <lineage>
        <taxon>unclassified sequences</taxon>
        <taxon>metagenomes</taxon>
        <taxon>ecological metagenomes</taxon>
    </lineage>
</organism>
<dbReference type="AlphaFoldDB" id="A0A0F9RN41"/>